<protein>
    <submittedName>
        <fullName evidence="1">Uncharacterized protein</fullName>
    </submittedName>
</protein>
<proteinExistence type="predicted"/>
<comment type="caution">
    <text evidence="1">The sequence shown here is derived from an EMBL/GenBank/DDBJ whole genome shotgun (WGS) entry which is preliminary data.</text>
</comment>
<name>A0A699TM12_TANCI</name>
<gene>
    <name evidence="1" type="ORF">Tci_882167</name>
</gene>
<reference evidence="1" key="1">
    <citation type="journal article" date="2019" name="Sci. Rep.">
        <title>Draft genome of Tanacetum cinerariifolium, the natural source of mosquito coil.</title>
        <authorList>
            <person name="Yamashiro T."/>
            <person name="Shiraishi A."/>
            <person name="Satake H."/>
            <person name="Nakayama K."/>
        </authorList>
    </citation>
    <scope>NUCLEOTIDE SEQUENCE</scope>
</reference>
<feature type="non-terminal residue" evidence="1">
    <location>
        <position position="1"/>
    </location>
</feature>
<dbReference type="EMBL" id="BKCJ011250696">
    <property type="protein sequence ID" value="GFD10198.1"/>
    <property type="molecule type" value="Genomic_DNA"/>
</dbReference>
<sequence length="49" mass="4940">SVVDGHGGEGDGVMMLMVMIWFGCGGGGIEGGGCGDVIGGGVAWRWWLL</sequence>
<accession>A0A699TM12</accession>
<organism evidence="1">
    <name type="scientific">Tanacetum cinerariifolium</name>
    <name type="common">Dalmatian daisy</name>
    <name type="synonym">Chrysanthemum cinerariifolium</name>
    <dbReference type="NCBI Taxonomy" id="118510"/>
    <lineage>
        <taxon>Eukaryota</taxon>
        <taxon>Viridiplantae</taxon>
        <taxon>Streptophyta</taxon>
        <taxon>Embryophyta</taxon>
        <taxon>Tracheophyta</taxon>
        <taxon>Spermatophyta</taxon>
        <taxon>Magnoliopsida</taxon>
        <taxon>eudicotyledons</taxon>
        <taxon>Gunneridae</taxon>
        <taxon>Pentapetalae</taxon>
        <taxon>asterids</taxon>
        <taxon>campanulids</taxon>
        <taxon>Asterales</taxon>
        <taxon>Asteraceae</taxon>
        <taxon>Asteroideae</taxon>
        <taxon>Anthemideae</taxon>
        <taxon>Anthemidinae</taxon>
        <taxon>Tanacetum</taxon>
    </lineage>
</organism>
<dbReference type="AlphaFoldDB" id="A0A699TM12"/>
<evidence type="ECO:0000313" key="1">
    <source>
        <dbReference type="EMBL" id="GFD10198.1"/>
    </source>
</evidence>